<gene>
    <name evidence="1" type="ORF">FJM51_03435</name>
</gene>
<dbReference type="OrthoDB" id="7877174at2"/>
<dbReference type="EMBL" id="VFRP01000002">
    <property type="protein sequence ID" value="TPE53089.1"/>
    <property type="molecule type" value="Genomic_DNA"/>
</dbReference>
<keyword evidence="2" id="KW-1185">Reference proteome</keyword>
<sequence>MTDRSFANDEGGGDIRAKINGAIADVDRLKDTTFDTPAALLAASAPGDTVAVAEGQMLRGGPFFYAAAPAGILAMPNLLLNPVRNPNGMVSASQLGCEVARTQAAAVSAADSTDKLQAALDAGYDLYLDGWPNIAGPINPAGRAIIGTGNAQSGLWCSGASAGVLADGTGTNLRDFSIMSDYTAEILLQVGGGVEGDTLRYFGQGLFVYGAKKRNGLIMEYANGRSIGCIFRRAGNRDGSASIIDVDSHSVEMRCFHHFTQCEMSAATGYSLYIVGGPGWEEGHAALDMCRIQTGHKGLIMAANYSTDYVPAVITVTNGYFENPGLTHAGGVNNASLGPAIAAQGAIEMYIGACSKLMGRKATFLLAAYDGARISAPRGGAVKFSALGTSQLGALATVDKAPTTAFTAGLLVSHGGFLVTDSGTVYAPKADQIPFTTGATFAAEASKWIATTQTEGMISLPCMPPLRSNDSNAFSLTDWKLFIDTPFTKGRLPIDIDGLRLVKELIDGTSTAGLTLNVCTAAISSTAGEFISGTSALALTGTGSSGTANFSLTFDIPKHLVGKFLCITTALAYKQVGATFGSAGTMQPRIRVTAGTATVFPSVAADAQNIATNLTLTPGAGNLTDWYYGMHIFRPETAGTLTFTFVWDGVTGIRDDTALVDNVRLWILPSQDEGTIA</sequence>
<dbReference type="AlphaFoldDB" id="A0A501WUY5"/>
<evidence type="ECO:0000313" key="1">
    <source>
        <dbReference type="EMBL" id="TPE53089.1"/>
    </source>
</evidence>
<organism evidence="1 2">
    <name type="scientific">Amaricoccus solimangrovi</name>
    <dbReference type="NCBI Taxonomy" id="2589815"/>
    <lineage>
        <taxon>Bacteria</taxon>
        <taxon>Pseudomonadati</taxon>
        <taxon>Pseudomonadota</taxon>
        <taxon>Alphaproteobacteria</taxon>
        <taxon>Rhodobacterales</taxon>
        <taxon>Paracoccaceae</taxon>
        <taxon>Amaricoccus</taxon>
    </lineage>
</organism>
<evidence type="ECO:0000313" key="2">
    <source>
        <dbReference type="Proteomes" id="UP000319255"/>
    </source>
</evidence>
<dbReference type="Proteomes" id="UP000319255">
    <property type="component" value="Unassembled WGS sequence"/>
</dbReference>
<name>A0A501WUY5_9RHOB</name>
<comment type="caution">
    <text evidence="1">The sequence shown here is derived from an EMBL/GenBank/DDBJ whole genome shotgun (WGS) entry which is preliminary data.</text>
</comment>
<accession>A0A501WUY5</accession>
<proteinExistence type="predicted"/>
<protein>
    <submittedName>
        <fullName evidence="1">Uncharacterized protein</fullName>
    </submittedName>
</protein>
<reference evidence="1 2" key="1">
    <citation type="submission" date="2019-06" db="EMBL/GenBank/DDBJ databases">
        <title>A novel bacterium of genus Amaricoccus, isolated from marine sediment.</title>
        <authorList>
            <person name="Huang H."/>
            <person name="Mo K."/>
            <person name="Hu Y."/>
        </authorList>
    </citation>
    <scope>NUCLEOTIDE SEQUENCE [LARGE SCALE GENOMIC DNA]</scope>
    <source>
        <strain evidence="1 2">HB172011</strain>
    </source>
</reference>
<dbReference type="RefSeq" id="WP_140452710.1">
    <property type="nucleotide sequence ID" value="NZ_VFRP01000002.1"/>
</dbReference>